<keyword evidence="1" id="KW-0472">Membrane</keyword>
<keyword evidence="1" id="KW-1133">Transmembrane helix</keyword>
<feature type="transmembrane region" description="Helical" evidence="1">
    <location>
        <begin position="6"/>
        <end position="35"/>
    </location>
</feature>
<reference evidence="2 3" key="1">
    <citation type="submission" date="2018-06" db="EMBL/GenBank/DDBJ databases">
        <authorList>
            <consortium name="Pathogen Informatics"/>
            <person name="Doyle S."/>
        </authorList>
    </citation>
    <scope>NUCLEOTIDE SEQUENCE [LARGE SCALE GENOMIC DNA]</scope>
    <source>
        <strain evidence="2 3">NCTC12195</strain>
    </source>
</reference>
<accession>A0A380FC97</accession>
<evidence type="ECO:0000313" key="3">
    <source>
        <dbReference type="Proteomes" id="UP000255277"/>
    </source>
</evidence>
<dbReference type="EMBL" id="UHDK01000001">
    <property type="protein sequence ID" value="SUM31071.1"/>
    <property type="molecule type" value="Genomic_DNA"/>
</dbReference>
<dbReference type="AlphaFoldDB" id="A0A380FC97"/>
<organism evidence="2 3">
    <name type="scientific">Staphylococcus gallinarum</name>
    <dbReference type="NCBI Taxonomy" id="1293"/>
    <lineage>
        <taxon>Bacteria</taxon>
        <taxon>Bacillati</taxon>
        <taxon>Bacillota</taxon>
        <taxon>Bacilli</taxon>
        <taxon>Bacillales</taxon>
        <taxon>Staphylococcaceae</taxon>
        <taxon>Staphylococcus</taxon>
    </lineage>
</organism>
<evidence type="ECO:0000313" key="2">
    <source>
        <dbReference type="EMBL" id="SUM31071.1"/>
    </source>
</evidence>
<keyword evidence="1" id="KW-0812">Transmembrane</keyword>
<sequence length="39" mass="4249">MHAHFLTLGLILTAVVNLLLGFIPALTSSIFIIFIHDVS</sequence>
<protein>
    <submittedName>
        <fullName evidence="2">Glycerol-3-phosphate transporter</fullName>
    </submittedName>
</protein>
<dbReference type="Proteomes" id="UP000255277">
    <property type="component" value="Unassembled WGS sequence"/>
</dbReference>
<proteinExistence type="predicted"/>
<evidence type="ECO:0000256" key="1">
    <source>
        <dbReference type="SAM" id="Phobius"/>
    </source>
</evidence>
<name>A0A380FC97_STAGA</name>
<gene>
    <name evidence="2" type="primary">glpT_3</name>
    <name evidence="2" type="ORF">NCTC12195_00476</name>
</gene>